<evidence type="ECO:0000313" key="15">
    <source>
        <dbReference type="Proteomes" id="UP000078560"/>
    </source>
</evidence>
<evidence type="ECO:0000256" key="8">
    <source>
        <dbReference type="PIRSR" id="PIRSR601834-1"/>
    </source>
</evidence>
<feature type="domain" description="FAD-binding FR-type" evidence="11">
    <location>
        <begin position="159"/>
        <end position="286"/>
    </location>
</feature>
<evidence type="ECO:0000256" key="2">
    <source>
        <dbReference type="ARBA" id="ARBA00006105"/>
    </source>
</evidence>
<evidence type="ECO:0000256" key="6">
    <source>
        <dbReference type="ARBA" id="ARBA00023002"/>
    </source>
</evidence>
<dbReference type="Pfam" id="PF00970">
    <property type="entry name" value="FAD_binding_6"/>
    <property type="match status" value="1"/>
</dbReference>
<feature type="non-terminal residue" evidence="12">
    <location>
        <position position="1"/>
    </location>
</feature>
<dbReference type="InterPro" id="IPR017927">
    <property type="entry name" value="FAD-bd_FR_type"/>
</dbReference>
<evidence type="ECO:0000256" key="3">
    <source>
        <dbReference type="ARBA" id="ARBA00012011"/>
    </source>
</evidence>
<dbReference type="Gene3D" id="3.40.50.80">
    <property type="entry name" value="Nucleotide-binding domain of ferredoxin-NADP reductase (FNR) module"/>
    <property type="match status" value="1"/>
</dbReference>
<proteinExistence type="inferred from homology"/>
<keyword evidence="5 8" id="KW-0274">FAD</keyword>
<keyword evidence="4 8" id="KW-0285">Flavoprotein</keyword>
<feature type="binding site" evidence="8">
    <location>
        <position position="230"/>
    </location>
    <ligand>
        <name>FAD</name>
        <dbReference type="ChEBI" id="CHEBI:57692"/>
    </ligand>
</feature>
<dbReference type="InterPro" id="IPR001433">
    <property type="entry name" value="OxRdtase_FAD/NAD-bd"/>
</dbReference>
<evidence type="ECO:0000256" key="1">
    <source>
        <dbReference type="ARBA" id="ARBA00001974"/>
    </source>
</evidence>
<dbReference type="AlphaFoldDB" id="A0A1A8VYS9"/>
<dbReference type="EMBL" id="FLQV01001320">
    <property type="protein sequence ID" value="SBS99466.1"/>
    <property type="molecule type" value="Genomic_DNA"/>
</dbReference>
<dbReference type="Pfam" id="PF00175">
    <property type="entry name" value="NAD_binding_1"/>
    <property type="match status" value="1"/>
</dbReference>
<feature type="region of interest" description="Disordered" evidence="9">
    <location>
        <begin position="125"/>
        <end position="147"/>
    </location>
</feature>
<keyword evidence="10" id="KW-0472">Membrane</keyword>
<dbReference type="PRINTS" id="PR00371">
    <property type="entry name" value="FPNCR"/>
</dbReference>
<comment type="cofactor">
    <cofactor evidence="1 8">
        <name>FAD</name>
        <dbReference type="ChEBI" id="CHEBI:57692"/>
    </cofactor>
</comment>
<evidence type="ECO:0000256" key="9">
    <source>
        <dbReference type="SAM" id="MobiDB-lite"/>
    </source>
</evidence>
<feature type="binding site" evidence="8">
    <location>
        <position position="245"/>
    </location>
    <ligand>
        <name>FAD</name>
        <dbReference type="ChEBI" id="CHEBI:57692"/>
    </ligand>
</feature>
<dbReference type="PANTHER" id="PTHR19370:SF184">
    <property type="entry name" value="NADH-CYTOCHROME B5 REDUCTASE-LIKE"/>
    <property type="match status" value="1"/>
</dbReference>
<dbReference type="PANTHER" id="PTHR19370">
    <property type="entry name" value="NADH-CYTOCHROME B5 REDUCTASE"/>
    <property type="match status" value="1"/>
</dbReference>
<evidence type="ECO:0000256" key="10">
    <source>
        <dbReference type="SAM" id="Phobius"/>
    </source>
</evidence>
<organism evidence="12 15">
    <name type="scientific">Plasmodium ovale curtisi</name>
    <dbReference type="NCBI Taxonomy" id="864141"/>
    <lineage>
        <taxon>Eukaryota</taxon>
        <taxon>Sar</taxon>
        <taxon>Alveolata</taxon>
        <taxon>Apicomplexa</taxon>
        <taxon>Aconoidasida</taxon>
        <taxon>Haemosporida</taxon>
        <taxon>Plasmodiidae</taxon>
        <taxon>Plasmodium</taxon>
        <taxon>Plasmodium (Plasmodium)</taxon>
    </lineage>
</organism>
<dbReference type="InterPro" id="IPR017938">
    <property type="entry name" value="Riboflavin_synthase-like_b-brl"/>
</dbReference>
<evidence type="ECO:0000256" key="4">
    <source>
        <dbReference type="ARBA" id="ARBA00022630"/>
    </source>
</evidence>
<feature type="compositionally biased region" description="Basic and acidic residues" evidence="9">
    <location>
        <begin position="134"/>
        <end position="147"/>
    </location>
</feature>
<dbReference type="Proteomes" id="UP000078546">
    <property type="component" value="Unassembled WGS sequence"/>
</dbReference>
<evidence type="ECO:0000259" key="11">
    <source>
        <dbReference type="PROSITE" id="PS51384"/>
    </source>
</evidence>
<name>A0A1A8VYS9_PLAOA</name>
<dbReference type="GO" id="GO:0090524">
    <property type="term" value="F:cytochrome-b5 reductase activity, acting on NADH"/>
    <property type="evidence" value="ECO:0007669"/>
    <property type="project" value="UniProtKB-EC"/>
</dbReference>
<feature type="binding site" evidence="8">
    <location>
        <position position="228"/>
    </location>
    <ligand>
        <name>FAD</name>
        <dbReference type="ChEBI" id="CHEBI:57692"/>
    </ligand>
</feature>
<keyword evidence="6" id="KW-0560">Oxidoreductase</keyword>
<gene>
    <name evidence="13" type="ORF">POVCU1_052940</name>
    <name evidence="12" type="ORF">POVCU2_0028360</name>
</gene>
<dbReference type="SUPFAM" id="SSF63380">
    <property type="entry name" value="Riboflavin synthase domain-like"/>
    <property type="match status" value="1"/>
</dbReference>
<feature type="transmembrane region" description="Helical" evidence="10">
    <location>
        <begin position="76"/>
        <end position="100"/>
    </location>
</feature>
<dbReference type="InterPro" id="IPR001834">
    <property type="entry name" value="CBR-like"/>
</dbReference>
<dbReference type="InterPro" id="IPR001709">
    <property type="entry name" value="Flavoprot_Pyr_Nucl_cyt_Rdtase"/>
</dbReference>
<reference evidence="12" key="1">
    <citation type="submission" date="2016-05" db="EMBL/GenBank/DDBJ databases">
        <authorList>
            <person name="Lavstsen T."/>
            <person name="Jespersen J.S."/>
        </authorList>
    </citation>
    <scope>NUCLEOTIDE SEQUENCE [LARGE SCALE GENOMIC DNA]</scope>
</reference>
<evidence type="ECO:0000256" key="5">
    <source>
        <dbReference type="ARBA" id="ARBA00022827"/>
    </source>
</evidence>
<keyword evidence="10" id="KW-1133">Transmembrane helix</keyword>
<feature type="binding site" evidence="8">
    <location>
        <position position="260"/>
    </location>
    <ligand>
        <name>FAD</name>
        <dbReference type="ChEBI" id="CHEBI:57692"/>
    </ligand>
</feature>
<dbReference type="EMBL" id="FLQU01000378">
    <property type="protein sequence ID" value="SBS84859.1"/>
    <property type="molecule type" value="Genomic_DNA"/>
</dbReference>
<dbReference type="PRINTS" id="PR00406">
    <property type="entry name" value="CYTB5RDTASE"/>
</dbReference>
<dbReference type="PROSITE" id="PS51384">
    <property type="entry name" value="FAD_FR"/>
    <property type="match status" value="1"/>
</dbReference>
<comment type="similarity">
    <text evidence="2">Belongs to the flavoprotein pyridine nucleotide cytochrome reductase family.</text>
</comment>
<dbReference type="Proteomes" id="UP000078560">
    <property type="component" value="Unassembled WGS sequence"/>
</dbReference>
<evidence type="ECO:0000256" key="7">
    <source>
        <dbReference type="ARBA" id="ARBA00023027"/>
    </source>
</evidence>
<feature type="binding site" evidence="8">
    <location>
        <position position="314"/>
    </location>
    <ligand>
        <name>FAD</name>
        <dbReference type="ChEBI" id="CHEBI:57692"/>
    </ligand>
</feature>
<keyword evidence="7" id="KW-0520">NAD</keyword>
<dbReference type="SUPFAM" id="SSF52343">
    <property type="entry name" value="Ferredoxin reductase-like, C-terminal NADP-linked domain"/>
    <property type="match status" value="1"/>
</dbReference>
<feature type="binding site" evidence="8">
    <location>
        <position position="261"/>
    </location>
    <ligand>
        <name>FAD</name>
        <dbReference type="ChEBI" id="CHEBI:57692"/>
    </ligand>
</feature>
<evidence type="ECO:0000313" key="13">
    <source>
        <dbReference type="EMBL" id="SBS99466.1"/>
    </source>
</evidence>
<dbReference type="InterPro" id="IPR008333">
    <property type="entry name" value="Cbr1-like_FAD-bd_dom"/>
</dbReference>
<dbReference type="InterPro" id="IPR039261">
    <property type="entry name" value="FNR_nucleotide-bd"/>
</dbReference>
<reference evidence="14 15" key="2">
    <citation type="submission" date="2016-05" db="EMBL/GenBank/DDBJ databases">
        <authorList>
            <person name="Naeem Raeece"/>
        </authorList>
    </citation>
    <scope>NUCLEOTIDE SEQUENCE [LARGE SCALE GENOMIC DNA]</scope>
</reference>
<dbReference type="CDD" id="cd06183">
    <property type="entry name" value="cyt_b5_reduct_like"/>
    <property type="match status" value="1"/>
</dbReference>
<dbReference type="EC" id="1.6.2.2" evidence="3"/>
<feature type="binding site" evidence="8">
    <location>
        <position position="262"/>
    </location>
    <ligand>
        <name>FAD</name>
        <dbReference type="ChEBI" id="CHEBI:57692"/>
    </ligand>
</feature>
<keyword evidence="10" id="KW-0812">Transmembrane</keyword>
<protein>
    <recommendedName>
        <fullName evidence="3">cytochrome-b5 reductase</fullName>
        <ecNumber evidence="3">1.6.2.2</ecNumber>
    </recommendedName>
</protein>
<evidence type="ECO:0000313" key="12">
    <source>
        <dbReference type="EMBL" id="SBS84859.1"/>
    </source>
</evidence>
<dbReference type="Gene3D" id="2.40.30.10">
    <property type="entry name" value="Translation factors"/>
    <property type="match status" value="1"/>
</dbReference>
<accession>A0A1A8VYS9</accession>
<evidence type="ECO:0000313" key="14">
    <source>
        <dbReference type="Proteomes" id="UP000078546"/>
    </source>
</evidence>
<sequence length="444" mass="51925">LPKTSNKSNGVSPLNCQKLGKAKLQFLHFQISQIVVHAPLVKVPTKRINFFTNRLFVFIKEDKKHMKIMRNFLGEGFHLSTSIIVSVGILFMSITSFFFLTKNKISRSKCLFHLYSKKHEYEDINNANGNGNESKSEIKGENKNENESKNIGKKKFLNGTIQKLKLCEIVKLTKTVKIFIFSYPYEYDNLGLGICKHIKFYGLNKKGKIEKRWNNKDDKERNLQKIFRSYTPIYIDEKNKHIHFIIRIYSPNNTYIDGGKMSIQLEKLHPNDNIDVVGPYGVLDYKGNNELTYLSKTYKIRKHLVMIAGGTGMTPFFRLINHLLLTEMPEKRDEPIYITFIYANRNEQEILLKPIFDEYDETFTNFKRVYSIDECLNSSERYLYDNIGFLNEELLKKYVMKYEKLNLDIKKKDTLILACGPPPMTSFVQSVIKEKLQMENFITL</sequence>